<evidence type="ECO:0000313" key="2">
    <source>
        <dbReference type="EMBL" id="GGE09748.1"/>
    </source>
</evidence>
<accession>A0A917E731</accession>
<comment type="caution">
    <text evidence="2">The sequence shown here is derived from an EMBL/GenBank/DDBJ whole genome shotgun (WGS) entry which is preliminary data.</text>
</comment>
<dbReference type="Gene3D" id="3.90.25.10">
    <property type="entry name" value="UDP-galactose 4-epimerase, domain 1"/>
    <property type="match status" value="1"/>
</dbReference>
<evidence type="ECO:0000259" key="1">
    <source>
        <dbReference type="Pfam" id="PF16363"/>
    </source>
</evidence>
<reference evidence="2" key="1">
    <citation type="journal article" date="2014" name="Int. J. Syst. Evol. Microbiol.">
        <title>Complete genome sequence of Corynebacterium casei LMG S-19264T (=DSM 44701T), isolated from a smear-ripened cheese.</title>
        <authorList>
            <consortium name="US DOE Joint Genome Institute (JGI-PGF)"/>
            <person name="Walter F."/>
            <person name="Albersmeier A."/>
            <person name="Kalinowski J."/>
            <person name="Ruckert C."/>
        </authorList>
    </citation>
    <scope>NUCLEOTIDE SEQUENCE</scope>
    <source>
        <strain evidence="2">CGMCC 1.15519</strain>
    </source>
</reference>
<dbReference type="AlphaFoldDB" id="A0A917E731"/>
<proteinExistence type="predicted"/>
<name>A0A917E731_9SPHN</name>
<sequence>MRHSERGGEPLRALVTGIDSFTGPFIETELRQRGFEVYGTFHGSSTGVHRSDIDLRDPDAITALVAEIRPSHVIHLAAISFVATRDVESIYLTNIMGTRNLLSALTAADSHRPHSVIIASSANIYGNSPVSPLDETSEARPENDYAISKHAVENLARIWSDRLPVTIVRPFNYTGRGQSERFLVPKIVAAFRKRVPNIELGNLDVYRDFSDVRDIAAAYAGLADACCQGVFNLCSGSIHSIDDILRIARQITGHDLNVSVNPDFVRANEIKTLVGSNQRLCAALPEWSSRSFEHTLRWMLVDGLD</sequence>
<dbReference type="InterPro" id="IPR036291">
    <property type="entry name" value="NAD(P)-bd_dom_sf"/>
</dbReference>
<dbReference type="EMBL" id="BMJM01000004">
    <property type="protein sequence ID" value="GGE09748.1"/>
    <property type="molecule type" value="Genomic_DNA"/>
</dbReference>
<dbReference type="SUPFAM" id="SSF51735">
    <property type="entry name" value="NAD(P)-binding Rossmann-fold domains"/>
    <property type="match status" value="1"/>
</dbReference>
<reference evidence="2" key="2">
    <citation type="submission" date="2020-09" db="EMBL/GenBank/DDBJ databases">
        <authorList>
            <person name="Sun Q."/>
            <person name="Zhou Y."/>
        </authorList>
    </citation>
    <scope>NUCLEOTIDE SEQUENCE</scope>
    <source>
        <strain evidence="2">CGMCC 1.15519</strain>
    </source>
</reference>
<dbReference type="PANTHER" id="PTHR43000">
    <property type="entry name" value="DTDP-D-GLUCOSE 4,6-DEHYDRATASE-RELATED"/>
    <property type="match status" value="1"/>
</dbReference>
<dbReference type="InterPro" id="IPR016040">
    <property type="entry name" value="NAD(P)-bd_dom"/>
</dbReference>
<dbReference type="InterPro" id="IPR020904">
    <property type="entry name" value="Sc_DH/Rdtase_CS"/>
</dbReference>
<gene>
    <name evidence="2" type="primary">rmd</name>
    <name evidence="2" type="ORF">GCM10011529_15120</name>
</gene>
<keyword evidence="3" id="KW-1185">Reference proteome</keyword>
<dbReference type="RefSeq" id="WP_188762320.1">
    <property type="nucleotide sequence ID" value="NZ_BMJM01000004.1"/>
</dbReference>
<dbReference type="Pfam" id="PF16363">
    <property type="entry name" value="GDP_Man_Dehyd"/>
    <property type="match status" value="1"/>
</dbReference>
<dbReference type="Proteomes" id="UP000635071">
    <property type="component" value="Unassembled WGS sequence"/>
</dbReference>
<organism evidence="2 3">
    <name type="scientific">Sandarakinorhabdus glacialis</name>
    <dbReference type="NCBI Taxonomy" id="1614636"/>
    <lineage>
        <taxon>Bacteria</taxon>
        <taxon>Pseudomonadati</taxon>
        <taxon>Pseudomonadota</taxon>
        <taxon>Alphaproteobacteria</taxon>
        <taxon>Sphingomonadales</taxon>
        <taxon>Sphingosinicellaceae</taxon>
        <taxon>Sandarakinorhabdus</taxon>
    </lineage>
</organism>
<dbReference type="Gene3D" id="3.40.50.720">
    <property type="entry name" value="NAD(P)-binding Rossmann-like Domain"/>
    <property type="match status" value="1"/>
</dbReference>
<feature type="domain" description="NAD(P)-binding" evidence="1">
    <location>
        <begin position="14"/>
        <end position="295"/>
    </location>
</feature>
<protein>
    <submittedName>
        <fullName evidence="2">UDP-glucose 4-epimerase</fullName>
    </submittedName>
</protein>
<evidence type="ECO:0000313" key="3">
    <source>
        <dbReference type="Proteomes" id="UP000635071"/>
    </source>
</evidence>
<dbReference type="PROSITE" id="PS00061">
    <property type="entry name" value="ADH_SHORT"/>
    <property type="match status" value="1"/>
</dbReference>